<organism evidence="3 4">
    <name type="scientific">Trichoderma parareesei</name>
    <name type="common">Filamentous fungus</name>
    <dbReference type="NCBI Taxonomy" id="858221"/>
    <lineage>
        <taxon>Eukaryota</taxon>
        <taxon>Fungi</taxon>
        <taxon>Dikarya</taxon>
        <taxon>Ascomycota</taxon>
        <taxon>Pezizomycotina</taxon>
        <taxon>Sordariomycetes</taxon>
        <taxon>Hypocreomycetidae</taxon>
        <taxon>Hypocreales</taxon>
        <taxon>Hypocreaceae</taxon>
        <taxon>Trichoderma</taxon>
    </lineage>
</organism>
<proteinExistence type="predicted"/>
<evidence type="ECO:0000313" key="3">
    <source>
        <dbReference type="EMBL" id="OTA07741.1"/>
    </source>
</evidence>
<evidence type="ECO:0000256" key="2">
    <source>
        <dbReference type="SAM" id="MobiDB-lite"/>
    </source>
</evidence>
<reference evidence="3 4" key="1">
    <citation type="journal article" date="2015" name="Genome Announc.">
        <title>Genome sequence and annotation of Trichoderma parareesei, the ancestor of the cellulase producer Trichoderma reesei.</title>
        <authorList>
            <person name="Yang D."/>
            <person name="Pomraning K."/>
            <person name="Kopchinskiy A."/>
            <person name="Karimi Aghcheh R."/>
            <person name="Atanasova L."/>
            <person name="Chenthamara K."/>
            <person name="Baker S.E."/>
            <person name="Zhang R."/>
            <person name="Shen Q."/>
            <person name="Freitag M."/>
            <person name="Kubicek C.P."/>
            <person name="Druzhinina I.S."/>
        </authorList>
    </citation>
    <scope>NUCLEOTIDE SEQUENCE [LARGE SCALE GENOMIC DNA]</scope>
    <source>
        <strain evidence="3 4">CBS 125925</strain>
    </source>
</reference>
<dbReference type="OrthoDB" id="5413531at2759"/>
<dbReference type="Proteomes" id="UP000219286">
    <property type="component" value="Unassembled WGS sequence"/>
</dbReference>
<protein>
    <submittedName>
        <fullName evidence="3">Uncharacterized protein</fullName>
    </submittedName>
</protein>
<gene>
    <name evidence="3" type="ORF">A9Z42_0086440</name>
</gene>
<feature type="region of interest" description="Disordered" evidence="2">
    <location>
        <begin position="1"/>
        <end position="21"/>
    </location>
</feature>
<feature type="coiled-coil region" evidence="1">
    <location>
        <begin position="455"/>
        <end position="489"/>
    </location>
</feature>
<keyword evidence="1" id="KW-0175">Coiled coil</keyword>
<dbReference type="AlphaFoldDB" id="A0A2H3A765"/>
<dbReference type="EMBL" id="LFMI01000794">
    <property type="protein sequence ID" value="OTA07741.1"/>
    <property type="molecule type" value="Genomic_DNA"/>
</dbReference>
<comment type="caution">
    <text evidence="3">The sequence shown here is derived from an EMBL/GenBank/DDBJ whole genome shotgun (WGS) entry which is preliminary data.</text>
</comment>
<sequence>MSDSDCSTDSSSSCDHDSVSVQSDGTPYGIAATKYATAWACTWSDPQLGILTEKDLQLLRHVNCSYLSSGRPPTLLALKQHAQALANLIKKICISDTFGVIDGKRGRHPAFQKNEAFDWLNNLDEVYTNDDENHHLPLEALANHIEHQDEETGIECHCPLKVARNYGPLDPEEGARRPYSSHHNLVMHANSCLEILDHEYSATGGLLSLLPSGNEDDCEQMAGVRNTVLGQWLLHQQHLVARMHELEINYANALDLLKGEAVVPMQMLGQFGPEGRAKGREAVYPQDRFVLANAGEDVFSLLHRLMDKAESDIQAKEQTWWESGVSGERMWAHTKGGDWYSRGLVPIDMMTRFVRLKDQGGRSTIFMLPAIEHHPATAQTRKMEKRPTVVSVVAPTWPERASELEKRVKAHRDEAKELARDKTEMETQMATLWAELRKTKQDVKFYEGTSEGRTRDAVLSELEAMKRQMEKLREALPREYQHLLQAEEEGVQNR</sequence>
<feature type="coiled-coil region" evidence="1">
    <location>
        <begin position="401"/>
        <end position="428"/>
    </location>
</feature>
<evidence type="ECO:0000313" key="4">
    <source>
        <dbReference type="Proteomes" id="UP000219286"/>
    </source>
</evidence>
<keyword evidence="4" id="KW-1185">Reference proteome</keyword>
<evidence type="ECO:0000256" key="1">
    <source>
        <dbReference type="SAM" id="Coils"/>
    </source>
</evidence>
<name>A0A2H3A765_TRIPA</name>
<accession>A0A2H3A765</accession>